<reference evidence="1" key="1">
    <citation type="submission" date="2021-01" db="EMBL/GenBank/DDBJ databases">
        <authorList>
            <person name="Corre E."/>
            <person name="Pelletier E."/>
            <person name="Niang G."/>
            <person name="Scheremetjew M."/>
            <person name="Finn R."/>
            <person name="Kale V."/>
            <person name="Holt S."/>
            <person name="Cochrane G."/>
            <person name="Meng A."/>
            <person name="Brown T."/>
            <person name="Cohen L."/>
        </authorList>
    </citation>
    <scope>NUCLEOTIDE SEQUENCE</scope>
    <source>
        <strain evidence="1">RCC3387</strain>
    </source>
</reference>
<evidence type="ECO:0000313" key="1">
    <source>
        <dbReference type="EMBL" id="CAD9544929.1"/>
    </source>
</evidence>
<name>A0A7S2JDL4_9DINO</name>
<gene>
    <name evidence="1" type="ORF">BRAN1462_LOCUS17081</name>
</gene>
<proteinExistence type="predicted"/>
<dbReference type="EMBL" id="HBGW01026845">
    <property type="protein sequence ID" value="CAD9544929.1"/>
    <property type="molecule type" value="Transcribed_RNA"/>
</dbReference>
<accession>A0A7S2JDL4</accession>
<sequence length="1012" mass="111571">MRQWPMFPMRILPGKLNGAWHTRVGDKGYLGVAMPLAIREETAPAASSASSSGVKVLSGQALKVKALSETAHLMLETFMGVQTTLPTRKTMEKDFTPLVTRFLKAKQDLVDSGADESLLTQTTDILNVVSAAKKIVRPLNEFMKSNKRATLLSMRDSLVCVGAWHAQLDEPFTLSTELASTLTKSDFFHLHSSEDASSAMRSFDTEAMKKWSQNMNASEPNSPEKVMHSCIMSVISEALQRKVPDQEDNAWQACKATLLTNGKAYLEAIESLLASWPALKDTREVLAAYVLLVRAASQDATVSPKQADESKKLLDEHGHARIIKESLKFKGIGLALAADSDAVVLKSEMDAEVNEDFGQHCDAIFTEGMPTGDPADDTIGLVYSLTCAWELFNVSGAGCEAAKLLSESLEGLVVGVVQKWSQARLAEEADSFKAIIQHVAHCIVCFDWARGCYVSSTWRRVFEEWDAVAASGPETFMATPEIYEHIKDDGLPSEECFQSVVDQTEKFCEALSTVIKFENDMSHEKMLFDNAKEAWKNNKIERDVVWSMATGLKRIMGEAIAPTTCLAEFMDSDEANDFTLLEEVLIATKMMKGSHEYKKHDYMITFTSTDEEWHDGMTEDVDAFFASVHQHVTPLAVQKHVLRPILDIAADDFLTKCMAIKMANLRMSDAEWNKENPLATIRLFWKGDFSAPAKELMDYVLPAVLETAVEDPDKACVEVLASMDSWRALSAFSGIIDAMASPGGSKLTVPNWCEEPTPLATLNSSVTVFVMAETILCMTAWLAYVTVEMANEKEGERMEGLYSLIGVAFKNLDMRLKNEWPTMVDNLLMSAEFNHLSHDFRNIARHVGHIKLLLPALASVCEAAVLKRLHDRYEGLLAILPRHDHIISKNTYNGHLARTQLLGCPNRAKIGDLTSALENANDSTTEIITNLRNITAAGTDDAFDPESIAELAACKSALDVADYTTFLIAAVNAVEEFGKTAKGRDMSKVLLTKGHAAPEALKKRLETLAASG</sequence>
<dbReference type="AlphaFoldDB" id="A0A7S2JDL4"/>
<protein>
    <submittedName>
        <fullName evidence="1">Uncharacterized protein</fullName>
    </submittedName>
</protein>
<organism evidence="1">
    <name type="scientific">Zooxanthella nutricula</name>
    <dbReference type="NCBI Taxonomy" id="1333877"/>
    <lineage>
        <taxon>Eukaryota</taxon>
        <taxon>Sar</taxon>
        <taxon>Alveolata</taxon>
        <taxon>Dinophyceae</taxon>
        <taxon>Peridiniales</taxon>
        <taxon>Peridiniales incertae sedis</taxon>
        <taxon>Zooxanthella</taxon>
    </lineage>
</organism>